<accession>F4X2C3</accession>
<proteinExistence type="predicted"/>
<evidence type="ECO:0000313" key="3">
    <source>
        <dbReference type="Proteomes" id="UP000007755"/>
    </source>
</evidence>
<sequence>MSRRGIGGTREEFRERNRRDGGSGGGEGEGERDSMPLLKSARVAGVLLCYGAALDGDPREDRRSTHADPGEEEQQYCGAPESKDMPQITVITTEGIRARCARMKSHVEVGRDEDANGSSRAERVGFERDAYLA</sequence>
<protein>
    <submittedName>
        <fullName evidence="2">Uncharacterized protein</fullName>
    </submittedName>
</protein>
<feature type="region of interest" description="Disordered" evidence="1">
    <location>
        <begin position="54"/>
        <end position="85"/>
    </location>
</feature>
<feature type="region of interest" description="Disordered" evidence="1">
    <location>
        <begin position="107"/>
        <end position="133"/>
    </location>
</feature>
<feature type="compositionally biased region" description="Basic and acidic residues" evidence="1">
    <location>
        <begin position="9"/>
        <end position="21"/>
    </location>
</feature>
<feature type="compositionally biased region" description="Basic and acidic residues" evidence="1">
    <location>
        <begin position="56"/>
        <end position="69"/>
    </location>
</feature>
<name>F4X2C3_ACREC</name>
<gene>
    <name evidence="2" type="ORF">G5I_12442</name>
</gene>
<keyword evidence="3" id="KW-1185">Reference proteome</keyword>
<feature type="region of interest" description="Disordered" evidence="1">
    <location>
        <begin position="1"/>
        <end position="37"/>
    </location>
</feature>
<dbReference type="AlphaFoldDB" id="F4X2C3"/>
<evidence type="ECO:0000313" key="2">
    <source>
        <dbReference type="EMBL" id="EGI59405.1"/>
    </source>
</evidence>
<organism evidence="3">
    <name type="scientific">Acromyrmex echinatior</name>
    <name type="common">Panamanian leafcutter ant</name>
    <name type="synonym">Acromyrmex octospinosus echinatior</name>
    <dbReference type="NCBI Taxonomy" id="103372"/>
    <lineage>
        <taxon>Eukaryota</taxon>
        <taxon>Metazoa</taxon>
        <taxon>Ecdysozoa</taxon>
        <taxon>Arthropoda</taxon>
        <taxon>Hexapoda</taxon>
        <taxon>Insecta</taxon>
        <taxon>Pterygota</taxon>
        <taxon>Neoptera</taxon>
        <taxon>Endopterygota</taxon>
        <taxon>Hymenoptera</taxon>
        <taxon>Apocrita</taxon>
        <taxon>Aculeata</taxon>
        <taxon>Formicoidea</taxon>
        <taxon>Formicidae</taxon>
        <taxon>Myrmicinae</taxon>
        <taxon>Acromyrmex</taxon>
    </lineage>
</organism>
<reference evidence="2" key="1">
    <citation type="submission" date="2011-02" db="EMBL/GenBank/DDBJ databases">
        <title>The genome of the leaf-cutting ant Acromyrmex echinatior suggests key adaptations to social evolution and fungus farming.</title>
        <authorList>
            <person name="Nygaard S."/>
            <person name="Zhang G."/>
        </authorList>
    </citation>
    <scope>NUCLEOTIDE SEQUENCE</scope>
</reference>
<dbReference type="EMBL" id="GL888575">
    <property type="protein sequence ID" value="EGI59405.1"/>
    <property type="molecule type" value="Genomic_DNA"/>
</dbReference>
<evidence type="ECO:0000256" key="1">
    <source>
        <dbReference type="SAM" id="MobiDB-lite"/>
    </source>
</evidence>
<dbReference type="InParanoid" id="F4X2C3"/>
<dbReference type="Proteomes" id="UP000007755">
    <property type="component" value="Unassembled WGS sequence"/>
</dbReference>